<feature type="domain" description="WYL" evidence="1">
    <location>
        <begin position="121"/>
        <end position="188"/>
    </location>
</feature>
<evidence type="ECO:0000313" key="3">
    <source>
        <dbReference type="Proteomes" id="UP000319209"/>
    </source>
</evidence>
<dbReference type="PROSITE" id="PS52050">
    <property type="entry name" value="WYL"/>
    <property type="match status" value="1"/>
</dbReference>
<accession>A0A516GUV2</accession>
<dbReference type="InterPro" id="IPR026881">
    <property type="entry name" value="WYL_dom"/>
</dbReference>
<sequence>MSNPSLSKRTLHLLTFIRNKHYPTKAEVLEYLKDQDISVSERTIERELKSLRNDFGIEISHCRKNRGYYINEEESVDLVSFFKYLELVSISEIFSEALMSDNKLKEYILFENTPVLNGIENLAPILISIKQGCKLSFEHYNYYKDTKKQYTISPLMIKEYLNRWYVIGVVDDLNTIRIFGIDRLSDLKQGDLLSVNRKDFEEDLNKFSSIVGVRVNDASLENIVLKTHEKHMRYLKSLPLHQSQYILPDTESGYYKVGYNIIPNYEFDIQILKMSMEVEVISPPSYRNHIKKEIEKIYNKYQD</sequence>
<dbReference type="Gene3D" id="1.10.10.10">
    <property type="entry name" value="Winged helix-like DNA-binding domain superfamily/Winged helix DNA-binding domain"/>
    <property type="match status" value="1"/>
</dbReference>
<protein>
    <submittedName>
        <fullName evidence="2">WYL domain-containing protein</fullName>
    </submittedName>
</protein>
<keyword evidence="3" id="KW-1185">Reference proteome</keyword>
<reference evidence="2 3" key="1">
    <citation type="submission" date="2019-07" db="EMBL/GenBank/DDBJ databases">
        <title>Genome sequencing for Formosa sp. PS13.</title>
        <authorList>
            <person name="Park S.-J."/>
        </authorList>
    </citation>
    <scope>NUCLEOTIDE SEQUENCE [LARGE SCALE GENOMIC DNA]</scope>
    <source>
        <strain evidence="2 3">PS13</strain>
    </source>
</reference>
<proteinExistence type="predicted"/>
<name>A0A516GUV2_9FLAO</name>
<gene>
    <name evidence="2" type="ORF">FNB79_15425</name>
</gene>
<dbReference type="EMBL" id="CP041637">
    <property type="protein sequence ID" value="QDO95302.1"/>
    <property type="molecule type" value="Genomic_DNA"/>
</dbReference>
<dbReference type="Pfam" id="PF13280">
    <property type="entry name" value="WYL"/>
    <property type="match status" value="1"/>
</dbReference>
<dbReference type="KEGG" id="fop:FNB79_15425"/>
<dbReference type="PANTHER" id="PTHR34580">
    <property type="match status" value="1"/>
</dbReference>
<dbReference type="InterPro" id="IPR036390">
    <property type="entry name" value="WH_DNA-bd_sf"/>
</dbReference>
<dbReference type="InterPro" id="IPR036388">
    <property type="entry name" value="WH-like_DNA-bd_sf"/>
</dbReference>
<organism evidence="2 3">
    <name type="scientific">Formosa sediminum</name>
    <dbReference type="NCBI Taxonomy" id="2594004"/>
    <lineage>
        <taxon>Bacteria</taxon>
        <taxon>Pseudomonadati</taxon>
        <taxon>Bacteroidota</taxon>
        <taxon>Flavobacteriia</taxon>
        <taxon>Flavobacteriales</taxon>
        <taxon>Flavobacteriaceae</taxon>
        <taxon>Formosa</taxon>
    </lineage>
</organism>
<evidence type="ECO:0000259" key="1">
    <source>
        <dbReference type="Pfam" id="PF13280"/>
    </source>
</evidence>
<dbReference type="Proteomes" id="UP000319209">
    <property type="component" value="Chromosome"/>
</dbReference>
<dbReference type="OrthoDB" id="9791262at2"/>
<dbReference type="PANTHER" id="PTHR34580:SF9">
    <property type="entry name" value="SLL5097 PROTEIN"/>
    <property type="match status" value="1"/>
</dbReference>
<dbReference type="InterPro" id="IPR051534">
    <property type="entry name" value="CBASS_pafABC_assoc_protein"/>
</dbReference>
<dbReference type="SUPFAM" id="SSF46785">
    <property type="entry name" value="Winged helix' DNA-binding domain"/>
    <property type="match status" value="1"/>
</dbReference>
<dbReference type="AlphaFoldDB" id="A0A516GUV2"/>
<evidence type="ECO:0000313" key="2">
    <source>
        <dbReference type="EMBL" id="QDO95302.1"/>
    </source>
</evidence>
<dbReference type="RefSeq" id="WP_143382210.1">
    <property type="nucleotide sequence ID" value="NZ_CP041637.1"/>
</dbReference>